<sequence>MYTVTTTAFALGDKVKGFENPITEVAAMHSGVLVSYGPSTTRFYRYGGLTPEFNRRRTAE</sequence>
<proteinExistence type="predicted"/>
<dbReference type="Proteomes" id="UP000199028">
    <property type="component" value="Unassembled WGS sequence"/>
</dbReference>
<dbReference type="EMBL" id="FOFT01000027">
    <property type="protein sequence ID" value="SES51194.1"/>
    <property type="molecule type" value="Genomic_DNA"/>
</dbReference>
<evidence type="ECO:0000313" key="2">
    <source>
        <dbReference type="Proteomes" id="UP000199028"/>
    </source>
</evidence>
<gene>
    <name evidence="1" type="ORF">SAMN05216195_12710</name>
</gene>
<accession>A0A1H9XYN8</accession>
<name>A0A1H9XYN8_9PSEU</name>
<organism evidence="1 2">
    <name type="scientific">Lentzea flaviverrucosa</name>
    <dbReference type="NCBI Taxonomy" id="200379"/>
    <lineage>
        <taxon>Bacteria</taxon>
        <taxon>Bacillati</taxon>
        <taxon>Actinomycetota</taxon>
        <taxon>Actinomycetes</taxon>
        <taxon>Pseudonocardiales</taxon>
        <taxon>Pseudonocardiaceae</taxon>
        <taxon>Lentzea</taxon>
    </lineage>
</organism>
<reference evidence="2" key="1">
    <citation type="submission" date="2016-10" db="EMBL/GenBank/DDBJ databases">
        <authorList>
            <person name="Varghese N."/>
            <person name="Submissions S."/>
        </authorList>
    </citation>
    <scope>NUCLEOTIDE SEQUENCE [LARGE SCALE GENOMIC DNA]</scope>
    <source>
        <strain evidence="2">CGMCC 4.578</strain>
    </source>
</reference>
<evidence type="ECO:0000313" key="1">
    <source>
        <dbReference type="EMBL" id="SES51194.1"/>
    </source>
</evidence>
<dbReference type="AlphaFoldDB" id="A0A1H9XYN8"/>
<keyword evidence="2" id="KW-1185">Reference proteome</keyword>
<dbReference type="RefSeq" id="WP_090074462.1">
    <property type="nucleotide sequence ID" value="NZ_FOFT01000027.1"/>
</dbReference>
<protein>
    <submittedName>
        <fullName evidence="1">Uncharacterized protein</fullName>
    </submittedName>
</protein>